<dbReference type="GO" id="GO:0043565">
    <property type="term" value="F:sequence-specific DNA binding"/>
    <property type="evidence" value="ECO:0007669"/>
    <property type="project" value="InterPro"/>
</dbReference>
<accession>A0A6L7GKI5</accession>
<dbReference type="InterPro" id="IPR027417">
    <property type="entry name" value="P-loop_NTPase"/>
</dbReference>
<dbReference type="GO" id="GO:0006355">
    <property type="term" value="P:regulation of DNA-templated transcription"/>
    <property type="evidence" value="ECO:0007669"/>
    <property type="project" value="InterPro"/>
</dbReference>
<dbReference type="InterPro" id="IPR009057">
    <property type="entry name" value="Homeodomain-like_sf"/>
</dbReference>
<dbReference type="Proteomes" id="UP000475545">
    <property type="component" value="Unassembled WGS sequence"/>
</dbReference>
<dbReference type="InterPro" id="IPR058031">
    <property type="entry name" value="AAA_lid_NorR"/>
</dbReference>
<gene>
    <name evidence="6" type="ORF">GIY30_03565</name>
</gene>
<dbReference type="AlphaFoldDB" id="A0A6L7GKI5"/>
<keyword evidence="2" id="KW-0067">ATP-binding</keyword>
<evidence type="ECO:0000313" key="6">
    <source>
        <dbReference type="EMBL" id="MXP20434.1"/>
    </source>
</evidence>
<dbReference type="Pfam" id="PF02954">
    <property type="entry name" value="HTH_8"/>
    <property type="match status" value="1"/>
</dbReference>
<dbReference type="PROSITE" id="PS50045">
    <property type="entry name" value="SIGMA54_INTERACT_4"/>
    <property type="match status" value="1"/>
</dbReference>
<evidence type="ECO:0000313" key="7">
    <source>
        <dbReference type="Proteomes" id="UP000475545"/>
    </source>
</evidence>
<dbReference type="Gene3D" id="1.10.10.60">
    <property type="entry name" value="Homeodomain-like"/>
    <property type="match status" value="1"/>
</dbReference>
<keyword evidence="3" id="KW-0805">Transcription regulation</keyword>
<reference evidence="6 7" key="1">
    <citation type="submission" date="2019-11" db="EMBL/GenBank/DDBJ databases">
        <title>Gordonia sp. nov., a novel actinobacterium isolated from mangrove soil in Hainan.</title>
        <authorList>
            <person name="Huang X."/>
            <person name="Xie Y."/>
            <person name="Chu X."/>
            <person name="Xiao K."/>
        </authorList>
    </citation>
    <scope>NUCLEOTIDE SEQUENCE [LARGE SCALE GENOMIC DNA]</scope>
    <source>
        <strain evidence="6 7">HNM0687</strain>
    </source>
</reference>
<proteinExistence type="predicted"/>
<dbReference type="Pfam" id="PF25601">
    <property type="entry name" value="AAA_lid_14"/>
    <property type="match status" value="1"/>
</dbReference>
<comment type="caution">
    <text evidence="6">The sequence shown here is derived from an EMBL/GenBank/DDBJ whole genome shotgun (WGS) entry which is preliminary data.</text>
</comment>
<name>A0A6L7GKI5_9ACTN</name>
<protein>
    <submittedName>
        <fullName evidence="6">Fis family transcriptional regulator</fullName>
    </submittedName>
</protein>
<dbReference type="InterPro" id="IPR029016">
    <property type="entry name" value="GAF-like_dom_sf"/>
</dbReference>
<dbReference type="Gene3D" id="3.30.450.40">
    <property type="match status" value="1"/>
</dbReference>
<evidence type="ECO:0000256" key="4">
    <source>
        <dbReference type="ARBA" id="ARBA00023163"/>
    </source>
</evidence>
<keyword evidence="4" id="KW-0804">Transcription</keyword>
<evidence type="ECO:0000256" key="2">
    <source>
        <dbReference type="ARBA" id="ARBA00022840"/>
    </source>
</evidence>
<sequence>MRSTVAAPPGLASSVTCVTLVCINLLTDAAGTSPRRAVIDHSWRRSALSGVHPDDPTPTALVDIAAADPLLDAARPVLDDAAARLVDTDMSLLLVDHECRMVSRVAFGTAIERKLDELGAAPGVPFGEDTVGTTALGTPAEIRGGIAVNSSEHYLERFKTISCFGQPIIHPATRRLAGIVCMSETAEHINPLAVPFINGVVADIADRLLDRSRAQQRRVLDAFQRAAARRDIAVAAIGDDLQLTNAPAAELLSPADIGALRGLATDPGLRAMVVPLTLVSGIEVEVGVEPVAGIGGAALFRFRPAAHISPRPTPTARTAPAAATTIAVTGEPGTGRTTEAHALAADHGPGPTLIVDVADDLICGREPDIVASITRARSGRVPLVIDGVDLLDDRSIALLTKAATTWSECPLIVVSAPREHVAAGVAALIGRCGRRVDLPALRQRSSDLAATASAVLDRIEPGMTLSGNATDALLCQDWPGNLAELDAVLRQAAEACAARAARVVEPADLPPGYRTTSRAAHLSGREQAERVAIIDALDHAGGNKVHAARELGISRTTLYARMRSLGI</sequence>
<feature type="domain" description="Sigma-54 factor interaction" evidence="5">
    <location>
        <begin position="436"/>
        <end position="494"/>
    </location>
</feature>
<dbReference type="InterPro" id="IPR002197">
    <property type="entry name" value="HTH_Fis"/>
</dbReference>
<keyword evidence="7" id="KW-1185">Reference proteome</keyword>
<dbReference type="SUPFAM" id="SSF46689">
    <property type="entry name" value="Homeodomain-like"/>
    <property type="match status" value="1"/>
</dbReference>
<dbReference type="Gene3D" id="1.10.8.60">
    <property type="match status" value="1"/>
</dbReference>
<dbReference type="EMBL" id="WMBR01000001">
    <property type="protein sequence ID" value="MXP20434.1"/>
    <property type="molecule type" value="Genomic_DNA"/>
</dbReference>
<evidence type="ECO:0000256" key="1">
    <source>
        <dbReference type="ARBA" id="ARBA00022741"/>
    </source>
</evidence>
<dbReference type="PANTHER" id="PTHR32071:SF122">
    <property type="entry name" value="SIGMA FACTOR"/>
    <property type="match status" value="1"/>
</dbReference>
<dbReference type="GO" id="GO:0005524">
    <property type="term" value="F:ATP binding"/>
    <property type="evidence" value="ECO:0007669"/>
    <property type="project" value="UniProtKB-KW"/>
</dbReference>
<dbReference type="PRINTS" id="PR01590">
    <property type="entry name" value="HTHFIS"/>
</dbReference>
<dbReference type="InterPro" id="IPR002078">
    <property type="entry name" value="Sigma_54_int"/>
</dbReference>
<organism evidence="6 7">
    <name type="scientific">Gordonia mangrovi</name>
    <dbReference type="NCBI Taxonomy" id="2665643"/>
    <lineage>
        <taxon>Bacteria</taxon>
        <taxon>Bacillati</taxon>
        <taxon>Actinomycetota</taxon>
        <taxon>Actinomycetes</taxon>
        <taxon>Mycobacteriales</taxon>
        <taxon>Gordoniaceae</taxon>
        <taxon>Gordonia</taxon>
    </lineage>
</organism>
<evidence type="ECO:0000259" key="5">
    <source>
        <dbReference type="PROSITE" id="PS50045"/>
    </source>
</evidence>
<dbReference type="SUPFAM" id="SSF52540">
    <property type="entry name" value="P-loop containing nucleoside triphosphate hydrolases"/>
    <property type="match status" value="1"/>
</dbReference>
<keyword evidence="1" id="KW-0547">Nucleotide-binding</keyword>
<dbReference type="PANTHER" id="PTHR32071">
    <property type="entry name" value="TRANSCRIPTIONAL REGULATORY PROTEIN"/>
    <property type="match status" value="1"/>
</dbReference>
<evidence type="ECO:0000256" key="3">
    <source>
        <dbReference type="ARBA" id="ARBA00023015"/>
    </source>
</evidence>